<organism evidence="1 2">
    <name type="scientific">Lasiosphaeria ovina</name>
    <dbReference type="NCBI Taxonomy" id="92902"/>
    <lineage>
        <taxon>Eukaryota</taxon>
        <taxon>Fungi</taxon>
        <taxon>Dikarya</taxon>
        <taxon>Ascomycota</taxon>
        <taxon>Pezizomycotina</taxon>
        <taxon>Sordariomycetes</taxon>
        <taxon>Sordariomycetidae</taxon>
        <taxon>Sordariales</taxon>
        <taxon>Lasiosphaeriaceae</taxon>
        <taxon>Lasiosphaeria</taxon>
    </lineage>
</organism>
<proteinExistence type="predicted"/>
<dbReference type="Proteomes" id="UP001287356">
    <property type="component" value="Unassembled WGS sequence"/>
</dbReference>
<evidence type="ECO:0000313" key="2">
    <source>
        <dbReference type="Proteomes" id="UP001287356"/>
    </source>
</evidence>
<comment type="caution">
    <text evidence="1">The sequence shown here is derived from an EMBL/GenBank/DDBJ whole genome shotgun (WGS) entry which is preliminary data.</text>
</comment>
<keyword evidence="2" id="KW-1185">Reference proteome</keyword>
<protein>
    <submittedName>
        <fullName evidence="1">Uncharacterized protein</fullName>
    </submittedName>
</protein>
<gene>
    <name evidence="1" type="ORF">B0T24DRAFT_603598</name>
</gene>
<dbReference type="EMBL" id="JAULSN010000001">
    <property type="protein sequence ID" value="KAK3383081.1"/>
    <property type="molecule type" value="Genomic_DNA"/>
</dbReference>
<sequence>MPRFCNASASRPFALGRAARLSLLVMCWSYILSARLLELQGRNVVCTRHSLPVEAKIMRAKPGVVVLNLGASASPKLIRWLCAIRISNLQPCRRSEATRGRRAGGDWNEGATS</sequence>
<reference evidence="1" key="2">
    <citation type="submission" date="2023-06" db="EMBL/GenBank/DDBJ databases">
        <authorList>
            <consortium name="Lawrence Berkeley National Laboratory"/>
            <person name="Haridas S."/>
            <person name="Hensen N."/>
            <person name="Bonometti L."/>
            <person name="Westerberg I."/>
            <person name="Brannstrom I.O."/>
            <person name="Guillou S."/>
            <person name="Cros-Aarteil S."/>
            <person name="Calhoun S."/>
            <person name="Kuo A."/>
            <person name="Mondo S."/>
            <person name="Pangilinan J."/>
            <person name="Riley R."/>
            <person name="Labutti K."/>
            <person name="Andreopoulos B."/>
            <person name="Lipzen A."/>
            <person name="Chen C."/>
            <person name="Yanf M."/>
            <person name="Daum C."/>
            <person name="Ng V."/>
            <person name="Clum A."/>
            <person name="Steindorff A."/>
            <person name="Ohm R."/>
            <person name="Martin F."/>
            <person name="Silar P."/>
            <person name="Natvig D."/>
            <person name="Lalanne C."/>
            <person name="Gautier V."/>
            <person name="Ament-Velasquez S.L."/>
            <person name="Kruys A."/>
            <person name="Hutchinson M.I."/>
            <person name="Powell A.J."/>
            <person name="Barry K."/>
            <person name="Miller A.N."/>
            <person name="Grigoriev I.V."/>
            <person name="Debuchy R."/>
            <person name="Gladieux P."/>
            <person name="Thoren M.H."/>
            <person name="Johannesson H."/>
        </authorList>
    </citation>
    <scope>NUCLEOTIDE SEQUENCE</scope>
    <source>
        <strain evidence="1">CBS 958.72</strain>
    </source>
</reference>
<dbReference type="AlphaFoldDB" id="A0AAE0NKB6"/>
<name>A0AAE0NKB6_9PEZI</name>
<reference evidence="1" key="1">
    <citation type="journal article" date="2023" name="Mol. Phylogenet. Evol.">
        <title>Genome-scale phylogeny and comparative genomics of the fungal order Sordariales.</title>
        <authorList>
            <person name="Hensen N."/>
            <person name="Bonometti L."/>
            <person name="Westerberg I."/>
            <person name="Brannstrom I.O."/>
            <person name="Guillou S."/>
            <person name="Cros-Aarteil S."/>
            <person name="Calhoun S."/>
            <person name="Haridas S."/>
            <person name="Kuo A."/>
            <person name="Mondo S."/>
            <person name="Pangilinan J."/>
            <person name="Riley R."/>
            <person name="LaButti K."/>
            <person name="Andreopoulos B."/>
            <person name="Lipzen A."/>
            <person name="Chen C."/>
            <person name="Yan M."/>
            <person name="Daum C."/>
            <person name="Ng V."/>
            <person name="Clum A."/>
            <person name="Steindorff A."/>
            <person name="Ohm R.A."/>
            <person name="Martin F."/>
            <person name="Silar P."/>
            <person name="Natvig D.O."/>
            <person name="Lalanne C."/>
            <person name="Gautier V."/>
            <person name="Ament-Velasquez S.L."/>
            <person name="Kruys A."/>
            <person name="Hutchinson M.I."/>
            <person name="Powell A.J."/>
            <person name="Barry K."/>
            <person name="Miller A.N."/>
            <person name="Grigoriev I.V."/>
            <person name="Debuchy R."/>
            <person name="Gladieux P."/>
            <person name="Hiltunen Thoren M."/>
            <person name="Johannesson H."/>
        </authorList>
    </citation>
    <scope>NUCLEOTIDE SEQUENCE</scope>
    <source>
        <strain evidence="1">CBS 958.72</strain>
    </source>
</reference>
<accession>A0AAE0NKB6</accession>
<evidence type="ECO:0000313" key="1">
    <source>
        <dbReference type="EMBL" id="KAK3383081.1"/>
    </source>
</evidence>